<name>A0A0L0VCH3_9BASI</name>
<dbReference type="Proteomes" id="UP000054564">
    <property type="component" value="Unassembled WGS sequence"/>
</dbReference>
<organism evidence="2 3">
    <name type="scientific">Puccinia striiformis f. sp. tritici PST-78</name>
    <dbReference type="NCBI Taxonomy" id="1165861"/>
    <lineage>
        <taxon>Eukaryota</taxon>
        <taxon>Fungi</taxon>
        <taxon>Dikarya</taxon>
        <taxon>Basidiomycota</taxon>
        <taxon>Pucciniomycotina</taxon>
        <taxon>Pucciniomycetes</taxon>
        <taxon>Pucciniales</taxon>
        <taxon>Pucciniaceae</taxon>
        <taxon>Puccinia</taxon>
    </lineage>
</organism>
<protein>
    <submittedName>
        <fullName evidence="2">Uncharacterized protein</fullName>
    </submittedName>
</protein>
<reference evidence="3" key="1">
    <citation type="submission" date="2014-03" db="EMBL/GenBank/DDBJ databases">
        <title>The Genome Sequence of Puccinia striiformis f. sp. tritici PST-78.</title>
        <authorList>
            <consortium name="The Broad Institute Genome Sequencing Platform"/>
            <person name="Cuomo C."/>
            <person name="Hulbert S."/>
            <person name="Chen X."/>
            <person name="Walker B."/>
            <person name="Young S.K."/>
            <person name="Zeng Q."/>
            <person name="Gargeya S."/>
            <person name="Fitzgerald M."/>
            <person name="Haas B."/>
            <person name="Abouelleil A."/>
            <person name="Alvarado L."/>
            <person name="Arachchi H.M."/>
            <person name="Berlin A.M."/>
            <person name="Chapman S.B."/>
            <person name="Goldberg J."/>
            <person name="Griggs A."/>
            <person name="Gujja S."/>
            <person name="Hansen M."/>
            <person name="Howarth C."/>
            <person name="Imamovic A."/>
            <person name="Larimer J."/>
            <person name="McCowan C."/>
            <person name="Montmayeur A."/>
            <person name="Murphy C."/>
            <person name="Neiman D."/>
            <person name="Pearson M."/>
            <person name="Priest M."/>
            <person name="Roberts A."/>
            <person name="Saif S."/>
            <person name="Shea T."/>
            <person name="Sisk P."/>
            <person name="Sykes S."/>
            <person name="Wortman J."/>
            <person name="Nusbaum C."/>
            <person name="Birren B."/>
        </authorList>
    </citation>
    <scope>NUCLEOTIDE SEQUENCE [LARGE SCALE GENOMIC DNA]</scope>
    <source>
        <strain evidence="3">race PST-78</strain>
    </source>
</reference>
<accession>A0A0L0VCH3</accession>
<evidence type="ECO:0000313" key="3">
    <source>
        <dbReference type="Proteomes" id="UP000054564"/>
    </source>
</evidence>
<dbReference type="AlphaFoldDB" id="A0A0L0VCH3"/>
<dbReference type="EMBL" id="AJIL01000075">
    <property type="protein sequence ID" value="KNE96926.1"/>
    <property type="molecule type" value="Genomic_DNA"/>
</dbReference>
<gene>
    <name evidence="2" type="ORF">PSTG_09795</name>
</gene>
<evidence type="ECO:0000256" key="1">
    <source>
        <dbReference type="SAM" id="MobiDB-lite"/>
    </source>
</evidence>
<evidence type="ECO:0000313" key="2">
    <source>
        <dbReference type="EMBL" id="KNE96926.1"/>
    </source>
</evidence>
<dbReference type="OrthoDB" id="2501449at2759"/>
<feature type="region of interest" description="Disordered" evidence="1">
    <location>
        <begin position="1"/>
        <end position="32"/>
    </location>
</feature>
<proteinExistence type="predicted"/>
<sequence>MQSNHKEESISSDQVNAPSAMESPPPAPLEEVGTATNISSVRAALGLNEAAFHQAEVLSAAVRMDPWMATSMMYVAVNHRLEELATAVQNLQLGTATRVTQPPVGPRAPNFLFHGDVRLFIRSRLRSAIFIPHLHSYGRTQNVANQATIIHTPVAVVKVSFSPVYTPHAIRTPVSFIHELAKYEKSVLAKAVMMGGRPGRRSIDQPIPRLDDIIVNILRTFSPQHELMAQSDVVVSITHAMRIRICYIRLHMYIQRALDRTITLVPSPWDSIDCHLEVMRRQSRDYNYGRLLLEIDREVFNGINTAADVALIDLDLPTEQEVQDLLACQAAVPAIVEVEDRQAQGEIF</sequence>
<keyword evidence="3" id="KW-1185">Reference proteome</keyword>
<comment type="caution">
    <text evidence="2">The sequence shown here is derived from an EMBL/GenBank/DDBJ whole genome shotgun (WGS) entry which is preliminary data.</text>
</comment>